<reference evidence="2 3" key="1">
    <citation type="submission" date="2016-10" db="EMBL/GenBank/DDBJ databases">
        <authorList>
            <person name="Varghese N."/>
            <person name="Submissions S."/>
        </authorList>
    </citation>
    <scope>NUCLEOTIDE SEQUENCE [LARGE SCALE GENOMIC DNA]</scope>
    <source>
        <strain evidence="2 3">DSM 18839</strain>
    </source>
</reference>
<proteinExistence type="inferred from homology"/>
<protein>
    <submittedName>
        <fullName evidence="2">Flagellar biosynthesis protein</fullName>
    </submittedName>
</protein>
<comment type="similarity">
    <text evidence="1">Belongs to the type III secretion exporter family.</text>
</comment>
<evidence type="ECO:0000313" key="3">
    <source>
        <dbReference type="Proteomes" id="UP000198615"/>
    </source>
</evidence>
<keyword evidence="2" id="KW-0966">Cell projection</keyword>
<dbReference type="PANTHER" id="PTHR30531:SF12">
    <property type="entry name" value="FLAGELLAR BIOSYNTHETIC PROTEIN FLHB"/>
    <property type="match status" value="1"/>
</dbReference>
<evidence type="ECO:0000256" key="1">
    <source>
        <dbReference type="ARBA" id="ARBA00010690"/>
    </source>
</evidence>
<dbReference type="EMBL" id="FNBW01000013">
    <property type="protein sequence ID" value="SDG26912.1"/>
    <property type="molecule type" value="Genomic_DNA"/>
</dbReference>
<keyword evidence="2" id="KW-0969">Cilium</keyword>
<dbReference type="Proteomes" id="UP000198615">
    <property type="component" value="Unassembled WGS sequence"/>
</dbReference>
<dbReference type="SUPFAM" id="SSF160544">
    <property type="entry name" value="EscU C-terminal domain-like"/>
    <property type="match status" value="1"/>
</dbReference>
<dbReference type="Pfam" id="PF01312">
    <property type="entry name" value="Bac_export_2"/>
    <property type="match status" value="1"/>
</dbReference>
<dbReference type="AlphaFoldDB" id="A0A8G2BLU6"/>
<gene>
    <name evidence="2" type="ORF">SAMN05660686_03841</name>
</gene>
<sequence>MTRRPNTPASPRGSAPERQIAIALSHDIDSGLAPTVVAKGYGEMAEKILDLAFRNDVKVRTDPDLAQILEVVEVDCEIPLEAFAAVAEILTYVYRANDRMKVENREGEPRDDR</sequence>
<dbReference type="OrthoDB" id="5244399at2"/>
<evidence type="ECO:0000313" key="2">
    <source>
        <dbReference type="EMBL" id="SDG26912.1"/>
    </source>
</evidence>
<keyword evidence="2" id="KW-0282">Flagellum</keyword>
<dbReference type="PANTHER" id="PTHR30531">
    <property type="entry name" value="FLAGELLAR BIOSYNTHETIC PROTEIN FLHB"/>
    <property type="match status" value="1"/>
</dbReference>
<comment type="caution">
    <text evidence="2">The sequence shown here is derived from an EMBL/GenBank/DDBJ whole genome shotgun (WGS) entry which is preliminary data.</text>
</comment>
<dbReference type="Gene3D" id="3.40.1690.10">
    <property type="entry name" value="secretion proteins EscU"/>
    <property type="match status" value="1"/>
</dbReference>
<keyword evidence="3" id="KW-1185">Reference proteome</keyword>
<name>A0A8G2BLU6_9PROT</name>
<dbReference type="InterPro" id="IPR006135">
    <property type="entry name" value="T3SS_substrate_exporter"/>
</dbReference>
<dbReference type="GO" id="GO:0009306">
    <property type="term" value="P:protein secretion"/>
    <property type="evidence" value="ECO:0007669"/>
    <property type="project" value="InterPro"/>
</dbReference>
<dbReference type="InterPro" id="IPR029025">
    <property type="entry name" value="T3SS_substrate_exporter_C"/>
</dbReference>
<accession>A0A8G2BLU6</accession>
<organism evidence="2 3">
    <name type="scientific">Thalassobaculum litoreum DSM 18839</name>
    <dbReference type="NCBI Taxonomy" id="1123362"/>
    <lineage>
        <taxon>Bacteria</taxon>
        <taxon>Pseudomonadati</taxon>
        <taxon>Pseudomonadota</taxon>
        <taxon>Alphaproteobacteria</taxon>
        <taxon>Rhodospirillales</taxon>
        <taxon>Thalassobaculaceae</taxon>
        <taxon>Thalassobaculum</taxon>
    </lineage>
</organism>
<dbReference type="GO" id="GO:0005886">
    <property type="term" value="C:plasma membrane"/>
    <property type="evidence" value="ECO:0007669"/>
    <property type="project" value="TreeGrafter"/>
</dbReference>